<evidence type="ECO:0008006" key="3">
    <source>
        <dbReference type="Google" id="ProtNLM"/>
    </source>
</evidence>
<gene>
    <name evidence="1" type="ORF">GCM10010347_64720</name>
</gene>
<name>A0ABQ3F5B4_9ACTN</name>
<dbReference type="Proteomes" id="UP000642673">
    <property type="component" value="Unassembled WGS sequence"/>
</dbReference>
<protein>
    <recommendedName>
        <fullName evidence="3">Secreted protein</fullName>
    </recommendedName>
</protein>
<comment type="caution">
    <text evidence="1">The sequence shown here is derived from an EMBL/GenBank/DDBJ whole genome shotgun (WGS) entry which is preliminary data.</text>
</comment>
<proteinExistence type="predicted"/>
<evidence type="ECO:0000313" key="2">
    <source>
        <dbReference type="Proteomes" id="UP000642673"/>
    </source>
</evidence>
<reference evidence="2" key="1">
    <citation type="journal article" date="2019" name="Int. J. Syst. Evol. Microbiol.">
        <title>The Global Catalogue of Microorganisms (GCM) 10K type strain sequencing project: providing services to taxonomists for standard genome sequencing and annotation.</title>
        <authorList>
            <consortium name="The Broad Institute Genomics Platform"/>
            <consortium name="The Broad Institute Genome Sequencing Center for Infectious Disease"/>
            <person name="Wu L."/>
            <person name="Ma J."/>
        </authorList>
    </citation>
    <scope>NUCLEOTIDE SEQUENCE [LARGE SCALE GENOMIC DNA]</scope>
    <source>
        <strain evidence="2">JCM 4738</strain>
    </source>
</reference>
<accession>A0ABQ3F5B4</accession>
<dbReference type="EMBL" id="BMVP01000026">
    <property type="protein sequence ID" value="GHB84785.1"/>
    <property type="molecule type" value="Genomic_DNA"/>
</dbReference>
<organism evidence="1 2">
    <name type="scientific">Streptomyces cirratus</name>
    <dbReference type="NCBI Taxonomy" id="68187"/>
    <lineage>
        <taxon>Bacteria</taxon>
        <taxon>Bacillati</taxon>
        <taxon>Actinomycetota</taxon>
        <taxon>Actinomycetes</taxon>
        <taxon>Kitasatosporales</taxon>
        <taxon>Streptomycetaceae</taxon>
        <taxon>Streptomyces</taxon>
    </lineage>
</organism>
<evidence type="ECO:0000313" key="1">
    <source>
        <dbReference type="EMBL" id="GHB84785.1"/>
    </source>
</evidence>
<sequence length="57" mass="6011">MARTAWCWAVRAARMCTGSYFFGSDGAGAPHVQGSCRTDWYGLPSAPVQLTVTSLGG</sequence>
<keyword evidence="2" id="KW-1185">Reference proteome</keyword>